<evidence type="ECO:0000256" key="3">
    <source>
        <dbReference type="ARBA" id="ARBA00022692"/>
    </source>
</evidence>
<dbReference type="Proteomes" id="UP001058003">
    <property type="component" value="Chromosome"/>
</dbReference>
<dbReference type="Gene3D" id="1.20.1250.20">
    <property type="entry name" value="MFS general substrate transporter like domains"/>
    <property type="match status" value="1"/>
</dbReference>
<dbReference type="SUPFAM" id="SSF103473">
    <property type="entry name" value="MFS general substrate transporter"/>
    <property type="match status" value="1"/>
</dbReference>
<feature type="transmembrane region" description="Helical" evidence="6">
    <location>
        <begin position="91"/>
        <end position="110"/>
    </location>
</feature>
<dbReference type="InterPro" id="IPR020846">
    <property type="entry name" value="MFS_dom"/>
</dbReference>
<evidence type="ECO:0000256" key="6">
    <source>
        <dbReference type="SAM" id="Phobius"/>
    </source>
</evidence>
<keyword evidence="3 6" id="KW-0812">Transmembrane</keyword>
<dbReference type="OrthoDB" id="9781469at2"/>
<keyword evidence="2" id="KW-0813">Transport</keyword>
<feature type="transmembrane region" description="Helical" evidence="6">
    <location>
        <begin position="149"/>
        <end position="172"/>
    </location>
</feature>
<comment type="subcellular location">
    <subcellularLocation>
        <location evidence="1">Cell membrane</location>
        <topology evidence="1">Multi-pass membrane protein</topology>
    </subcellularLocation>
</comment>
<feature type="transmembrane region" description="Helical" evidence="6">
    <location>
        <begin position="279"/>
        <end position="304"/>
    </location>
</feature>
<dbReference type="AlphaFoldDB" id="A0A9Q9IDU0"/>
<feature type="domain" description="Major facilitator superfamily (MFS) profile" evidence="7">
    <location>
        <begin position="25"/>
        <end position="464"/>
    </location>
</feature>
<evidence type="ECO:0000256" key="4">
    <source>
        <dbReference type="ARBA" id="ARBA00022989"/>
    </source>
</evidence>
<feature type="transmembrane region" description="Helical" evidence="6">
    <location>
        <begin position="24"/>
        <end position="47"/>
    </location>
</feature>
<sequence length="470" mass="48188">MATVTPPTQTPAAPVQDRSVRPNAVLAAALLGFVVISLDALVVNVALPDIGQDLHGGIAGLQWIVDGYTLTFAAFMLSAGAFSDRVGASRAFAGGLVVFTVASVACGLATEMWMLVAARLVQGLAASVTMPASLALVRQAFPDMHERTRAIATWTAGGAIATTVGPAFGGLLTSAWNWRTIFFINLPIGIIGLILLRRAPHSPRRAAPLDLLGQVLAVLGLAGLTVGVIEGGDRGYGAPEVIGAFVLAAVAVIAFLFVEHRQEHPTMPLGLFRLRPVSISIAAGFAVNVAWYGTIFLLSLFFQQELHRNALVSGLMFVPTTALVALSNLFVAAKVIQRFGPRLPMVIGQAGTVVGLILLLFVDADTPPALVALVAVPVGFAGALAVPALTGLLLGSVEAERAGTAAGVLNTIRQTGGAIAVAVFGALVASQAGFAAGMRISLAIAAIALGLTAVLTFAALPGRKAPAADR</sequence>
<dbReference type="GO" id="GO:0022857">
    <property type="term" value="F:transmembrane transporter activity"/>
    <property type="evidence" value="ECO:0007669"/>
    <property type="project" value="InterPro"/>
</dbReference>
<evidence type="ECO:0000259" key="7">
    <source>
        <dbReference type="PROSITE" id="PS50850"/>
    </source>
</evidence>
<feature type="transmembrane region" description="Helical" evidence="6">
    <location>
        <begin position="178"/>
        <end position="196"/>
    </location>
</feature>
<dbReference type="RefSeq" id="WP_033360472.1">
    <property type="nucleotide sequence ID" value="NZ_CP073767.1"/>
</dbReference>
<dbReference type="Gene3D" id="1.20.1720.10">
    <property type="entry name" value="Multidrug resistance protein D"/>
    <property type="match status" value="1"/>
</dbReference>
<evidence type="ECO:0000313" key="9">
    <source>
        <dbReference type="Proteomes" id="UP001058003"/>
    </source>
</evidence>
<organism evidence="8 9">
    <name type="scientific">Dactylosporangium aurantiacum</name>
    <dbReference type="NCBI Taxonomy" id="35754"/>
    <lineage>
        <taxon>Bacteria</taxon>
        <taxon>Bacillati</taxon>
        <taxon>Actinomycetota</taxon>
        <taxon>Actinomycetes</taxon>
        <taxon>Micromonosporales</taxon>
        <taxon>Micromonosporaceae</taxon>
        <taxon>Dactylosporangium</taxon>
    </lineage>
</organism>
<dbReference type="GO" id="GO:0005886">
    <property type="term" value="C:plasma membrane"/>
    <property type="evidence" value="ECO:0007669"/>
    <property type="project" value="UniProtKB-SubCell"/>
</dbReference>
<evidence type="ECO:0000256" key="1">
    <source>
        <dbReference type="ARBA" id="ARBA00004651"/>
    </source>
</evidence>
<keyword evidence="4 6" id="KW-1133">Transmembrane helix</keyword>
<dbReference type="KEGG" id="daur:Daura_28365"/>
<dbReference type="PANTHER" id="PTHR42718">
    <property type="entry name" value="MAJOR FACILITATOR SUPERFAMILY MULTIDRUG TRANSPORTER MFSC"/>
    <property type="match status" value="1"/>
</dbReference>
<evidence type="ECO:0000313" key="8">
    <source>
        <dbReference type="EMBL" id="UWZ50730.1"/>
    </source>
</evidence>
<dbReference type="CDD" id="cd17321">
    <property type="entry name" value="MFS_MMR_MDR_like"/>
    <property type="match status" value="1"/>
</dbReference>
<feature type="transmembrane region" description="Helical" evidence="6">
    <location>
        <begin position="208"/>
        <end position="229"/>
    </location>
</feature>
<dbReference type="Pfam" id="PF07690">
    <property type="entry name" value="MFS_1"/>
    <property type="match status" value="1"/>
</dbReference>
<gene>
    <name evidence="8" type="ORF">Daura_28365</name>
</gene>
<dbReference type="PROSITE" id="PS50850">
    <property type="entry name" value="MFS"/>
    <property type="match status" value="1"/>
</dbReference>
<dbReference type="InterPro" id="IPR011701">
    <property type="entry name" value="MFS"/>
</dbReference>
<feature type="transmembrane region" description="Helical" evidence="6">
    <location>
        <begin position="368"/>
        <end position="394"/>
    </location>
</feature>
<feature type="transmembrane region" description="Helical" evidence="6">
    <location>
        <begin position="59"/>
        <end position="79"/>
    </location>
</feature>
<dbReference type="InterPro" id="IPR036259">
    <property type="entry name" value="MFS_trans_sf"/>
</dbReference>
<dbReference type="PANTHER" id="PTHR42718:SF9">
    <property type="entry name" value="MAJOR FACILITATOR SUPERFAMILY MULTIDRUG TRANSPORTER MFSC"/>
    <property type="match status" value="1"/>
</dbReference>
<keyword evidence="9" id="KW-1185">Reference proteome</keyword>
<feature type="transmembrane region" description="Helical" evidence="6">
    <location>
        <begin position="415"/>
        <end position="434"/>
    </location>
</feature>
<keyword evidence="5 6" id="KW-0472">Membrane</keyword>
<feature type="transmembrane region" description="Helical" evidence="6">
    <location>
        <begin position="440"/>
        <end position="460"/>
    </location>
</feature>
<protein>
    <submittedName>
        <fullName evidence="8">MFS transporter</fullName>
    </submittedName>
</protein>
<feature type="transmembrane region" description="Helical" evidence="6">
    <location>
        <begin position="343"/>
        <end position="362"/>
    </location>
</feature>
<dbReference type="EMBL" id="CP073767">
    <property type="protein sequence ID" value="UWZ50730.1"/>
    <property type="molecule type" value="Genomic_DNA"/>
</dbReference>
<feature type="transmembrane region" description="Helical" evidence="6">
    <location>
        <begin position="310"/>
        <end position="331"/>
    </location>
</feature>
<proteinExistence type="predicted"/>
<reference evidence="8" key="1">
    <citation type="submission" date="2021-04" db="EMBL/GenBank/DDBJ databases">
        <title>Dactylosporangium aurantiacum NRRL B-8018 full assembly.</title>
        <authorList>
            <person name="Hartkoorn R.C."/>
            <person name="Beaudoing E."/>
            <person name="Hot D."/>
        </authorList>
    </citation>
    <scope>NUCLEOTIDE SEQUENCE</scope>
    <source>
        <strain evidence="8">NRRL B-8018</strain>
    </source>
</reference>
<evidence type="ECO:0000256" key="2">
    <source>
        <dbReference type="ARBA" id="ARBA00022448"/>
    </source>
</evidence>
<feature type="transmembrane region" description="Helical" evidence="6">
    <location>
        <begin position="116"/>
        <end position="137"/>
    </location>
</feature>
<accession>A0A9Q9IDU0</accession>
<name>A0A9Q9IDU0_9ACTN</name>
<evidence type="ECO:0000256" key="5">
    <source>
        <dbReference type="ARBA" id="ARBA00023136"/>
    </source>
</evidence>
<feature type="transmembrane region" description="Helical" evidence="6">
    <location>
        <begin position="241"/>
        <end position="258"/>
    </location>
</feature>